<evidence type="ECO:0000256" key="6">
    <source>
        <dbReference type="SAM" id="Phobius"/>
    </source>
</evidence>
<feature type="domain" description="Phage shock protein PspC N-terminal" evidence="7">
    <location>
        <begin position="13"/>
        <end position="67"/>
    </location>
</feature>
<dbReference type="PANTHER" id="PTHR33885">
    <property type="entry name" value="PHAGE SHOCK PROTEIN C"/>
    <property type="match status" value="1"/>
</dbReference>
<comment type="subcellular location">
    <subcellularLocation>
        <location evidence="1">Cell membrane</location>
        <topology evidence="1">Single-pass membrane protein</topology>
    </subcellularLocation>
</comment>
<name>A0A7G6VSH9_9SPHN</name>
<proteinExistence type="predicted"/>
<keyword evidence="2" id="KW-1003">Cell membrane</keyword>
<evidence type="ECO:0000256" key="4">
    <source>
        <dbReference type="ARBA" id="ARBA00022989"/>
    </source>
</evidence>
<evidence type="ECO:0000259" key="7">
    <source>
        <dbReference type="Pfam" id="PF04024"/>
    </source>
</evidence>
<evidence type="ECO:0000256" key="5">
    <source>
        <dbReference type="ARBA" id="ARBA00023136"/>
    </source>
</evidence>
<feature type="transmembrane region" description="Helical" evidence="6">
    <location>
        <begin position="44"/>
        <end position="68"/>
    </location>
</feature>
<keyword evidence="4 6" id="KW-1133">Transmembrane helix</keyword>
<dbReference type="Proteomes" id="UP000515297">
    <property type="component" value="Chromosome"/>
</dbReference>
<evidence type="ECO:0000256" key="3">
    <source>
        <dbReference type="ARBA" id="ARBA00022692"/>
    </source>
</evidence>
<dbReference type="Pfam" id="PF04024">
    <property type="entry name" value="PspC"/>
    <property type="match status" value="1"/>
</dbReference>
<dbReference type="GO" id="GO:0005886">
    <property type="term" value="C:plasma membrane"/>
    <property type="evidence" value="ECO:0007669"/>
    <property type="project" value="UniProtKB-SubCell"/>
</dbReference>
<dbReference type="InterPro" id="IPR052027">
    <property type="entry name" value="PspC"/>
</dbReference>
<reference evidence="8 9" key="1">
    <citation type="submission" date="2020-08" db="EMBL/GenBank/DDBJ databases">
        <authorList>
            <person name="Liu G."/>
            <person name="Sun C."/>
        </authorList>
    </citation>
    <scope>NUCLEOTIDE SEQUENCE [LARGE SCALE GENOMIC DNA]</scope>
    <source>
        <strain evidence="8 9">OT19</strain>
    </source>
</reference>
<gene>
    <name evidence="8" type="ORF">H4O24_12120</name>
</gene>
<evidence type="ECO:0000313" key="8">
    <source>
        <dbReference type="EMBL" id="QNE04694.1"/>
    </source>
</evidence>
<evidence type="ECO:0000313" key="9">
    <source>
        <dbReference type="Proteomes" id="UP000515297"/>
    </source>
</evidence>
<keyword evidence="3 6" id="KW-0812">Transmembrane</keyword>
<accession>A0A7G6VSH9</accession>
<organism evidence="8 9">
    <name type="scientific">Croceicoccus marinus</name>
    <dbReference type="NCBI Taxonomy" id="450378"/>
    <lineage>
        <taxon>Bacteria</taxon>
        <taxon>Pseudomonadati</taxon>
        <taxon>Pseudomonadota</taxon>
        <taxon>Alphaproteobacteria</taxon>
        <taxon>Sphingomonadales</taxon>
        <taxon>Erythrobacteraceae</taxon>
        <taxon>Croceicoccus</taxon>
    </lineage>
</organism>
<evidence type="ECO:0000256" key="2">
    <source>
        <dbReference type="ARBA" id="ARBA00022475"/>
    </source>
</evidence>
<keyword evidence="5 6" id="KW-0472">Membrane</keyword>
<dbReference type="RefSeq" id="WP_185883942.1">
    <property type="nucleotide sequence ID" value="NZ_CP060052.1"/>
</dbReference>
<protein>
    <submittedName>
        <fullName evidence="8">PspC domain-containing protein</fullName>
    </submittedName>
</protein>
<dbReference type="InterPro" id="IPR007168">
    <property type="entry name" value="Phageshock_PspC_N"/>
</dbReference>
<sequence length="69" mass="7589">MSDLMNRNDNSPRKFRLDKQRGKLMGVSAGMADYFGVDVTLVRIAWVLGTLLGFGSLILIYIAIGLIAD</sequence>
<evidence type="ECO:0000256" key="1">
    <source>
        <dbReference type="ARBA" id="ARBA00004162"/>
    </source>
</evidence>
<dbReference type="AlphaFoldDB" id="A0A7G6VSH9"/>
<dbReference type="EMBL" id="CP060052">
    <property type="protein sequence ID" value="QNE04694.1"/>
    <property type="molecule type" value="Genomic_DNA"/>
</dbReference>
<dbReference type="PANTHER" id="PTHR33885:SF3">
    <property type="entry name" value="PHAGE SHOCK PROTEIN C"/>
    <property type="match status" value="1"/>
</dbReference>